<dbReference type="InterPro" id="IPR006059">
    <property type="entry name" value="SBP"/>
</dbReference>
<dbReference type="CDD" id="cd13585">
    <property type="entry name" value="PBP2_TMBP_like"/>
    <property type="match status" value="1"/>
</dbReference>
<dbReference type="PANTHER" id="PTHR43649:SF16">
    <property type="entry name" value="SUGAR-BINDING LIPOPROTEIN"/>
    <property type="match status" value="1"/>
</dbReference>
<dbReference type="SUPFAM" id="SSF53850">
    <property type="entry name" value="Periplasmic binding protein-like II"/>
    <property type="match status" value="1"/>
</dbReference>
<evidence type="ECO:0000313" key="5">
    <source>
        <dbReference type="Proteomes" id="UP000029692"/>
    </source>
</evidence>
<keyword evidence="5" id="KW-1185">Reference proteome</keyword>
<dbReference type="EMBL" id="JNUP01000024">
    <property type="protein sequence ID" value="KGE73488.1"/>
    <property type="molecule type" value="Genomic_DNA"/>
</dbReference>
<feature type="signal peptide" evidence="3">
    <location>
        <begin position="1"/>
        <end position="20"/>
    </location>
</feature>
<dbReference type="Gene3D" id="3.40.190.10">
    <property type="entry name" value="Periplasmic binding protein-like II"/>
    <property type="match status" value="1"/>
</dbReference>
<dbReference type="eggNOG" id="COG1653">
    <property type="taxonomic scope" value="Bacteria"/>
</dbReference>
<protein>
    <recommendedName>
        <fullName evidence="6">ABC transporter substrate-binding protein</fullName>
    </recommendedName>
</protein>
<comment type="similarity">
    <text evidence="2">Belongs to the bacterial solute-binding protein 1 family.</text>
</comment>
<evidence type="ECO:0000313" key="4">
    <source>
        <dbReference type="EMBL" id="KGE73488.1"/>
    </source>
</evidence>
<evidence type="ECO:0000256" key="1">
    <source>
        <dbReference type="ARBA" id="ARBA00004418"/>
    </source>
</evidence>
<dbReference type="AlphaFoldDB" id="A0A098R1D4"/>
<feature type="chain" id="PRO_5005417268" description="ABC transporter substrate-binding protein" evidence="3">
    <location>
        <begin position="21"/>
        <end position="470"/>
    </location>
</feature>
<name>A0A098R1D4_9SPIO</name>
<dbReference type="InterPro" id="IPR050490">
    <property type="entry name" value="Bact_solute-bd_prot1"/>
</dbReference>
<dbReference type="OrthoDB" id="9798191at2"/>
<dbReference type="RefSeq" id="WP_037545853.1">
    <property type="nucleotide sequence ID" value="NZ_JNUP01000024.1"/>
</dbReference>
<reference evidence="4 5" key="1">
    <citation type="submission" date="2014-05" db="EMBL/GenBank/DDBJ databases">
        <title>De novo Genome Sequence of Spirocheata sp.</title>
        <authorList>
            <person name="Shivani Y."/>
            <person name="Subhash Y."/>
            <person name="Tushar L."/>
            <person name="Sasikala C."/>
            <person name="Ramana C.V."/>
        </authorList>
    </citation>
    <scope>NUCLEOTIDE SEQUENCE [LARGE SCALE GENOMIC DNA]</scope>
    <source>
        <strain evidence="4 5">JC230</strain>
    </source>
</reference>
<accession>A0A098R1D4</accession>
<evidence type="ECO:0000256" key="3">
    <source>
        <dbReference type="SAM" id="SignalP"/>
    </source>
</evidence>
<keyword evidence="3" id="KW-0732">Signal</keyword>
<evidence type="ECO:0008006" key="6">
    <source>
        <dbReference type="Google" id="ProtNLM"/>
    </source>
</evidence>
<dbReference type="PANTHER" id="PTHR43649">
    <property type="entry name" value="ARABINOSE-BINDING PROTEIN-RELATED"/>
    <property type="match status" value="1"/>
</dbReference>
<dbReference type="Proteomes" id="UP000029692">
    <property type="component" value="Unassembled WGS sequence"/>
</dbReference>
<comment type="subcellular location">
    <subcellularLocation>
        <location evidence="1">Periplasm</location>
    </subcellularLocation>
</comment>
<dbReference type="GO" id="GO:0042597">
    <property type="term" value="C:periplasmic space"/>
    <property type="evidence" value="ECO:0007669"/>
    <property type="project" value="UniProtKB-SubCell"/>
</dbReference>
<dbReference type="STRING" id="1480694.DC28_03295"/>
<proteinExistence type="inferred from homology"/>
<dbReference type="Pfam" id="PF01547">
    <property type="entry name" value="SBP_bac_1"/>
    <property type="match status" value="1"/>
</dbReference>
<gene>
    <name evidence="4" type="ORF">DC28_03295</name>
</gene>
<organism evidence="4 5">
    <name type="scientific">Spirochaeta lutea</name>
    <dbReference type="NCBI Taxonomy" id="1480694"/>
    <lineage>
        <taxon>Bacteria</taxon>
        <taxon>Pseudomonadati</taxon>
        <taxon>Spirochaetota</taxon>
        <taxon>Spirochaetia</taxon>
        <taxon>Spirochaetales</taxon>
        <taxon>Spirochaetaceae</taxon>
        <taxon>Spirochaeta</taxon>
    </lineage>
</organism>
<sequence>MKKQIISVLLLVLAATVVWAAGQGESAKPGASGSVVELRVQFPRDNEENQYRIQAELDKARRFEAEHPNIKIIPVHIEYDNTGEFFVRQAANQAPDVMMSVWATEAQLWVSKGWALPLDDYLASWEKMDWYNPASFDPFMVNGVRYGIPENNYVKHVIYNKDLFDQANQPYPKNDWTWNEFLEAARATTNKSAGVAGFAPMGRGGEGGWGFTDFIYQAGGEVVEIRDGKYYSVFDSPQAIAAAQFFKDLKWKHDVIPSQWANGWGDVFNVFGAGQAAMVFDADWGRAIPINSFGMDPDNIGVVIMPKGPGSQGRHAGVLGGTFMVINAASARSKAVQDAAFAWIDFERYDEAGLERIESEIADARSNGQYRAQFQYSPLLPEAQYIQRETAIMAANPDAAVIWGDDEFLELLPGTAHTEPAVAAQDLYGEYLANVVQLLLSDENADPERIMKEYNDRFQKEVLDPLNAAQ</sequence>
<evidence type="ECO:0000256" key="2">
    <source>
        <dbReference type="ARBA" id="ARBA00008520"/>
    </source>
</evidence>
<comment type="caution">
    <text evidence="4">The sequence shown here is derived from an EMBL/GenBank/DDBJ whole genome shotgun (WGS) entry which is preliminary data.</text>
</comment>